<dbReference type="Proteomes" id="UP000602510">
    <property type="component" value="Unassembled WGS sequence"/>
</dbReference>
<keyword evidence="2" id="KW-1185">Reference proteome</keyword>
<organism evidence="1 2">
    <name type="scientific">Phytophthora infestans</name>
    <name type="common">Potato late blight agent</name>
    <name type="synonym">Botrytis infestans</name>
    <dbReference type="NCBI Taxonomy" id="4787"/>
    <lineage>
        <taxon>Eukaryota</taxon>
        <taxon>Sar</taxon>
        <taxon>Stramenopiles</taxon>
        <taxon>Oomycota</taxon>
        <taxon>Peronosporomycetes</taxon>
        <taxon>Peronosporales</taxon>
        <taxon>Peronosporaceae</taxon>
        <taxon>Phytophthora</taxon>
    </lineage>
</organism>
<sequence length="65" mass="7009">MERIVDIVDAEQTSEVAKRHTGYESVTTASTAVQSTLTTLMILKVNDASGDMVQSAQQKVGVLVR</sequence>
<gene>
    <name evidence="1" type="ORF">GN244_ATG03174</name>
</gene>
<dbReference type="AlphaFoldDB" id="A0A833X0F7"/>
<name>A0A833X0F7_PHYIN</name>
<proteinExistence type="predicted"/>
<evidence type="ECO:0000313" key="1">
    <source>
        <dbReference type="EMBL" id="KAF4044466.1"/>
    </source>
</evidence>
<accession>A0A833X0F7</accession>
<dbReference type="EMBL" id="WSZM01000069">
    <property type="protein sequence ID" value="KAF4044466.1"/>
    <property type="molecule type" value="Genomic_DNA"/>
</dbReference>
<evidence type="ECO:0000313" key="2">
    <source>
        <dbReference type="Proteomes" id="UP000602510"/>
    </source>
</evidence>
<comment type="caution">
    <text evidence="1">The sequence shown here is derived from an EMBL/GenBank/DDBJ whole genome shotgun (WGS) entry which is preliminary data.</text>
</comment>
<reference evidence="1" key="1">
    <citation type="submission" date="2020-04" db="EMBL/GenBank/DDBJ databases">
        <title>Hybrid Assembly of Korean Phytophthora infestans isolates.</title>
        <authorList>
            <person name="Prokchorchik M."/>
            <person name="Lee Y."/>
            <person name="Seo J."/>
            <person name="Cho J.-H."/>
            <person name="Park Y.-E."/>
            <person name="Jang D.-C."/>
            <person name="Im J.-S."/>
            <person name="Choi J.-G."/>
            <person name="Park H.-J."/>
            <person name="Lee G.-B."/>
            <person name="Lee Y.-G."/>
            <person name="Hong S.-Y."/>
            <person name="Cho K."/>
            <person name="Sohn K.H."/>
        </authorList>
    </citation>
    <scope>NUCLEOTIDE SEQUENCE</scope>
    <source>
        <strain evidence="1">KR_1_A1</strain>
    </source>
</reference>
<protein>
    <submittedName>
        <fullName evidence="1">Uncharacterized protein</fullName>
    </submittedName>
</protein>